<dbReference type="EMBL" id="QXWZ01000004">
    <property type="protein sequence ID" value="NBI77916.1"/>
    <property type="molecule type" value="Genomic_DNA"/>
</dbReference>
<evidence type="ECO:0000313" key="2">
    <source>
        <dbReference type="Proteomes" id="UP000446348"/>
    </source>
</evidence>
<accession>A0A845RCM0</accession>
<name>A0A845RCM0_9FIRM</name>
<evidence type="ECO:0000313" key="1">
    <source>
        <dbReference type="EMBL" id="NBI77916.1"/>
    </source>
</evidence>
<dbReference type="AlphaFoldDB" id="A0A845RCM0"/>
<organism evidence="1 2">
    <name type="scientific">Anaerotruncus colihominis</name>
    <dbReference type="NCBI Taxonomy" id="169435"/>
    <lineage>
        <taxon>Bacteria</taxon>
        <taxon>Bacillati</taxon>
        <taxon>Bacillota</taxon>
        <taxon>Clostridia</taxon>
        <taxon>Eubacteriales</taxon>
        <taxon>Oscillospiraceae</taxon>
        <taxon>Anaerotruncus</taxon>
    </lineage>
</organism>
<sequence length="78" mass="8503">MRRANAAKQQAAYVTPQLKPALPVLLPQSGRQVRKGLLLWYHITDRTMARAACFVSGPLLSAQGITGEDLSMLESLPV</sequence>
<comment type="caution">
    <text evidence="1">The sequence shown here is derived from an EMBL/GenBank/DDBJ whole genome shotgun (WGS) entry which is preliminary data.</text>
</comment>
<dbReference type="Proteomes" id="UP000446348">
    <property type="component" value="Unassembled WGS sequence"/>
</dbReference>
<reference evidence="1 2" key="1">
    <citation type="submission" date="2018-08" db="EMBL/GenBank/DDBJ databases">
        <title>Murine metabolic-syndrome-specific gut microbial biobank.</title>
        <authorList>
            <person name="Liu C."/>
        </authorList>
    </citation>
    <scope>NUCLEOTIDE SEQUENCE [LARGE SCALE GENOMIC DNA]</scope>
    <source>
        <strain evidence="1 2">X69</strain>
    </source>
</reference>
<proteinExistence type="predicted"/>
<gene>
    <name evidence="1" type="ORF">D3Z39_03330</name>
</gene>
<protein>
    <submittedName>
        <fullName evidence="1">Uncharacterized protein</fullName>
    </submittedName>
</protein>